<evidence type="ECO:0000256" key="1">
    <source>
        <dbReference type="ARBA" id="ARBA00022679"/>
    </source>
</evidence>
<dbReference type="InterPro" id="IPR016181">
    <property type="entry name" value="Acyl_CoA_acyltransferase"/>
</dbReference>
<comment type="caution">
    <text evidence="5">The sequence shown here is derived from an EMBL/GenBank/DDBJ whole genome shotgun (WGS) entry which is preliminary data.</text>
</comment>
<comment type="similarity">
    <text evidence="3">Belongs to the acetyltransferase family. RimJ subfamily.</text>
</comment>
<dbReference type="PROSITE" id="PS51186">
    <property type="entry name" value="GNAT"/>
    <property type="match status" value="1"/>
</dbReference>
<name>A0A916Y6S7_9MICO</name>
<keyword evidence="6" id="KW-1185">Reference proteome</keyword>
<evidence type="ECO:0000313" key="6">
    <source>
        <dbReference type="Proteomes" id="UP000633205"/>
    </source>
</evidence>
<dbReference type="EMBL" id="BMHO01000001">
    <property type="protein sequence ID" value="GGD32386.1"/>
    <property type="molecule type" value="Genomic_DNA"/>
</dbReference>
<evidence type="ECO:0000256" key="3">
    <source>
        <dbReference type="ARBA" id="ARBA00038502"/>
    </source>
</evidence>
<reference evidence="5" key="2">
    <citation type="submission" date="2020-09" db="EMBL/GenBank/DDBJ databases">
        <authorList>
            <person name="Sun Q."/>
            <person name="Zhou Y."/>
        </authorList>
    </citation>
    <scope>NUCLEOTIDE SEQUENCE</scope>
    <source>
        <strain evidence="5">CGMCC 1.15152</strain>
    </source>
</reference>
<proteinExistence type="inferred from homology"/>
<evidence type="ECO:0000256" key="2">
    <source>
        <dbReference type="ARBA" id="ARBA00023315"/>
    </source>
</evidence>
<dbReference type="RefSeq" id="WP_188711271.1">
    <property type="nucleotide sequence ID" value="NZ_BMHO01000001.1"/>
</dbReference>
<dbReference type="SUPFAM" id="SSF55729">
    <property type="entry name" value="Acyl-CoA N-acyltransferases (Nat)"/>
    <property type="match status" value="1"/>
</dbReference>
<feature type="domain" description="N-acetyltransferase" evidence="4">
    <location>
        <begin position="10"/>
        <end position="168"/>
    </location>
</feature>
<dbReference type="GO" id="GO:0016747">
    <property type="term" value="F:acyltransferase activity, transferring groups other than amino-acyl groups"/>
    <property type="evidence" value="ECO:0007669"/>
    <property type="project" value="InterPro"/>
</dbReference>
<dbReference type="PANTHER" id="PTHR43792:SF8">
    <property type="entry name" value="[RIBOSOMAL PROTEIN US5]-ALANINE N-ACETYLTRANSFERASE"/>
    <property type="match status" value="1"/>
</dbReference>
<dbReference type="PANTHER" id="PTHR43792">
    <property type="entry name" value="GNAT FAMILY, PUTATIVE (AFU_ORTHOLOGUE AFUA_3G00765)-RELATED-RELATED"/>
    <property type="match status" value="1"/>
</dbReference>
<dbReference type="InterPro" id="IPR051531">
    <property type="entry name" value="N-acetyltransferase"/>
</dbReference>
<keyword evidence="2" id="KW-0012">Acyltransferase</keyword>
<accession>A0A916Y6S7</accession>
<keyword evidence="1" id="KW-0808">Transferase</keyword>
<protein>
    <submittedName>
        <fullName evidence="5">Acetyltransferase</fullName>
    </submittedName>
</protein>
<evidence type="ECO:0000313" key="5">
    <source>
        <dbReference type="EMBL" id="GGD32386.1"/>
    </source>
</evidence>
<dbReference type="Pfam" id="PF13302">
    <property type="entry name" value="Acetyltransf_3"/>
    <property type="match status" value="1"/>
</dbReference>
<dbReference type="Gene3D" id="3.40.630.30">
    <property type="match status" value="1"/>
</dbReference>
<evidence type="ECO:0000259" key="4">
    <source>
        <dbReference type="PROSITE" id="PS51186"/>
    </source>
</evidence>
<dbReference type="Proteomes" id="UP000633205">
    <property type="component" value="Unassembled WGS sequence"/>
</dbReference>
<reference evidence="5" key="1">
    <citation type="journal article" date="2014" name="Int. J. Syst. Evol. Microbiol.">
        <title>Complete genome sequence of Corynebacterium casei LMG S-19264T (=DSM 44701T), isolated from a smear-ripened cheese.</title>
        <authorList>
            <consortium name="US DOE Joint Genome Institute (JGI-PGF)"/>
            <person name="Walter F."/>
            <person name="Albersmeier A."/>
            <person name="Kalinowski J."/>
            <person name="Ruckert C."/>
        </authorList>
    </citation>
    <scope>NUCLEOTIDE SEQUENCE</scope>
    <source>
        <strain evidence="5">CGMCC 1.15152</strain>
    </source>
</reference>
<organism evidence="5 6">
    <name type="scientific">Microbacterium faecale</name>
    <dbReference type="NCBI Taxonomy" id="1804630"/>
    <lineage>
        <taxon>Bacteria</taxon>
        <taxon>Bacillati</taxon>
        <taxon>Actinomycetota</taxon>
        <taxon>Actinomycetes</taxon>
        <taxon>Micrococcales</taxon>
        <taxon>Microbacteriaceae</taxon>
        <taxon>Microbacterium</taxon>
    </lineage>
</organism>
<gene>
    <name evidence="5" type="ORF">GCM10010915_10920</name>
</gene>
<dbReference type="InterPro" id="IPR000182">
    <property type="entry name" value="GNAT_dom"/>
</dbReference>
<dbReference type="AlphaFoldDB" id="A0A916Y6S7"/>
<sequence>MGDPVPLTTTRLRLTAPGTSDVDAIYEACQDPDIQYYTTVPSPYTRQDAETFVGLVAEWWQAGTEHVWAIRPGDELVGVVGLHHISEGGAELGFWMAPSGRGHGYMAEAASAVIDFAFGPMRLERIQWQAVVGNAGSAGVAQRLGFQLEGVRRRSLPRHGTSGAHGRADGWVAGLLSTDPRTPQHWGL</sequence>